<organism evidence="2 3">
    <name type="scientific">Aphanomyces astaci</name>
    <name type="common">Crayfish plague agent</name>
    <dbReference type="NCBI Taxonomy" id="112090"/>
    <lineage>
        <taxon>Eukaryota</taxon>
        <taxon>Sar</taxon>
        <taxon>Stramenopiles</taxon>
        <taxon>Oomycota</taxon>
        <taxon>Saprolegniomycetes</taxon>
        <taxon>Saprolegniales</taxon>
        <taxon>Verrucalvaceae</taxon>
        <taxon>Aphanomyces</taxon>
    </lineage>
</organism>
<dbReference type="Gene3D" id="1.10.287.70">
    <property type="match status" value="1"/>
</dbReference>
<keyword evidence="1" id="KW-0472">Membrane</keyword>
<gene>
    <name evidence="2" type="ORF">DYB37_012439</name>
</gene>
<keyword evidence="1" id="KW-1133">Transmembrane helix</keyword>
<feature type="transmembrane region" description="Helical" evidence="1">
    <location>
        <begin position="106"/>
        <end position="123"/>
    </location>
</feature>
<sequence length="171" mass="19015">MCTLSAPMLMARPILVTIPDFLGHGIQMLPAEMFLASPWGGSFNVLRFRYDAHRQVRAVHLIAPAYFVFFYIVLVLVVVNIFVAILQDAFTTAHKKQTALKTKQPAVQFPFAAGVWPTVVFYIKRQWVAVKYGAGADAKLAMPSDTKGATPTLGAPCTRTWPWKCKRSVKS</sequence>
<dbReference type="VEuPathDB" id="FungiDB:H257_19038"/>
<reference evidence="2 3" key="1">
    <citation type="submission" date="2018-08" db="EMBL/GenBank/DDBJ databases">
        <title>Aphanomyces genome sequencing and annotation.</title>
        <authorList>
            <person name="Minardi D."/>
            <person name="Oidtmann B."/>
            <person name="Van Der Giezen M."/>
            <person name="Studholme D.J."/>
        </authorList>
    </citation>
    <scope>NUCLEOTIDE SEQUENCE [LARGE SCALE GENOMIC DNA]</scope>
    <source>
        <strain evidence="2 3">Da</strain>
    </source>
</reference>
<proteinExistence type="predicted"/>
<evidence type="ECO:0000313" key="2">
    <source>
        <dbReference type="EMBL" id="RHZ08396.1"/>
    </source>
</evidence>
<dbReference type="EMBL" id="QUTH01005978">
    <property type="protein sequence ID" value="RHZ08396.1"/>
    <property type="molecule type" value="Genomic_DNA"/>
</dbReference>
<keyword evidence="1" id="KW-0812">Transmembrane</keyword>
<evidence type="ECO:0000313" key="3">
    <source>
        <dbReference type="Proteomes" id="UP000285430"/>
    </source>
</evidence>
<dbReference type="Proteomes" id="UP000285430">
    <property type="component" value="Unassembled WGS sequence"/>
</dbReference>
<feature type="transmembrane region" description="Helical" evidence="1">
    <location>
        <begin position="58"/>
        <end position="86"/>
    </location>
</feature>
<name>A0A3R7BE54_APHAT</name>
<comment type="caution">
    <text evidence="2">The sequence shown here is derived from an EMBL/GenBank/DDBJ whole genome shotgun (WGS) entry which is preliminary data.</text>
</comment>
<protein>
    <recommendedName>
        <fullName evidence="4">Ion transport domain-containing protein</fullName>
    </recommendedName>
</protein>
<dbReference type="AlphaFoldDB" id="A0A3R7BE54"/>
<evidence type="ECO:0000256" key="1">
    <source>
        <dbReference type="SAM" id="Phobius"/>
    </source>
</evidence>
<evidence type="ECO:0008006" key="4">
    <source>
        <dbReference type="Google" id="ProtNLM"/>
    </source>
</evidence>
<accession>A0A3R7BE54</accession>